<sequence length="514" mass="60247">MKPNNWKIGIGISIIALAVVIGNYRVKKNELYIPQVEANKEEIVLKWMIFGEKSSNYQGVNARFNKELQQYYPGTTVEFDIIPIENYKERWDMKMATNEAVDLAWIGNDIFNYTEEVKKGSFIALDYLLSTYGQNLLSEIPSEIWKMQQREGKTYSVPLLGALYRKDYEIVLNKSYAASYNSLQELIRMNRESPYTTKECYKSIEAYLAYIDRQDLSHTGISYKTFSKIVDKGYEGIYGPESPFVIKIFDKKMTVYNKYELENYRDYFETMYEWYQKGYIRKDIEELLDPYKEDGKKFGSILFLQEYGEHGVVRDNVDTEYEIISIPIQNYKYIAYDSTRNAVAIPKTSKNPKRALEIINLLNSEEGAKLYQLLVNGFEGRHYVQLPNGQVRSVNDESGKPLYKLSHYALGNVFLDFENTEGEFEQIRTYNKKAIRSPLIGFELDTRMIVLEMKKIDLVVRQYRDKLISGTCENWEEVYQEFIEKMKQAGSEKVIEEIQRQIDLFTQINNTNIN</sequence>
<name>A0AC61D9B0_9FIRM</name>
<gene>
    <name evidence="1" type="ORF">CS063_16245</name>
</gene>
<reference evidence="1" key="1">
    <citation type="submission" date="2017-10" db="EMBL/GenBank/DDBJ databases">
        <title>Genome sequence of cellulolytic Lachnospiraceae bacterium XHS1971 isolated from hotspring sediment.</title>
        <authorList>
            <person name="Vasudevan G."/>
            <person name="Joshi A.J."/>
            <person name="Hivarkar S."/>
            <person name="Lanjekar V.B."/>
            <person name="Dhakephalkar P.K."/>
            <person name="Dagar S."/>
        </authorList>
    </citation>
    <scope>NUCLEOTIDE SEQUENCE</scope>
    <source>
        <strain evidence="1">XHS1971</strain>
    </source>
</reference>
<proteinExistence type="predicted"/>
<dbReference type="Proteomes" id="UP000224460">
    <property type="component" value="Unassembled WGS sequence"/>
</dbReference>
<evidence type="ECO:0000313" key="1">
    <source>
        <dbReference type="EMBL" id="PHV69340.1"/>
    </source>
</evidence>
<accession>A0AC61D9B0</accession>
<evidence type="ECO:0000313" key="2">
    <source>
        <dbReference type="Proteomes" id="UP000224460"/>
    </source>
</evidence>
<protein>
    <submittedName>
        <fullName evidence="1">Uncharacterized protein</fullName>
    </submittedName>
</protein>
<dbReference type="EMBL" id="PEDL01000032">
    <property type="protein sequence ID" value="PHV69340.1"/>
    <property type="molecule type" value="Genomic_DNA"/>
</dbReference>
<organism evidence="1 2">
    <name type="scientific">Sporanaerobium hydrogeniformans</name>
    <dbReference type="NCBI Taxonomy" id="3072179"/>
    <lineage>
        <taxon>Bacteria</taxon>
        <taxon>Bacillati</taxon>
        <taxon>Bacillota</taxon>
        <taxon>Clostridia</taxon>
        <taxon>Lachnospirales</taxon>
        <taxon>Lachnospiraceae</taxon>
        <taxon>Sporanaerobium</taxon>
    </lineage>
</organism>
<keyword evidence="2" id="KW-1185">Reference proteome</keyword>
<comment type="caution">
    <text evidence="1">The sequence shown here is derived from an EMBL/GenBank/DDBJ whole genome shotgun (WGS) entry which is preliminary data.</text>
</comment>